<proteinExistence type="predicted"/>
<keyword evidence="2" id="KW-1185">Reference proteome</keyword>
<dbReference type="RefSeq" id="WP_209456875.1">
    <property type="nucleotide sequence ID" value="NZ_BAAACS010000012.1"/>
</dbReference>
<evidence type="ECO:0000313" key="2">
    <source>
        <dbReference type="Proteomes" id="UP000767291"/>
    </source>
</evidence>
<protein>
    <submittedName>
        <fullName evidence="1">Uncharacterized protein</fullName>
    </submittedName>
</protein>
<accession>A0ABS4EBX5</accession>
<sequence length="55" mass="6417">MYNNIYEIVFDKKAIEKIWITSLCLKNCDTDEVIANTKVAPQVLKFQQIQPCLKI</sequence>
<comment type="caution">
    <text evidence="1">The sequence shown here is derived from an EMBL/GenBank/DDBJ whole genome shotgun (WGS) entry which is preliminary data.</text>
</comment>
<dbReference type="Proteomes" id="UP000767291">
    <property type="component" value="Unassembled WGS sequence"/>
</dbReference>
<name>A0ABS4EBX5_9FIRM</name>
<evidence type="ECO:0000313" key="1">
    <source>
        <dbReference type="EMBL" id="MBP1855435.1"/>
    </source>
</evidence>
<organism evidence="1 2">
    <name type="scientific">Metaclostridioides mangenotii</name>
    <dbReference type="NCBI Taxonomy" id="1540"/>
    <lineage>
        <taxon>Bacteria</taxon>
        <taxon>Bacillati</taxon>
        <taxon>Bacillota</taxon>
        <taxon>Clostridia</taxon>
        <taxon>Peptostreptococcales</taxon>
        <taxon>Peptostreptococcaceae</taxon>
        <taxon>Metaclostridioides</taxon>
    </lineage>
</organism>
<dbReference type="EMBL" id="JAGGJX010000003">
    <property type="protein sequence ID" value="MBP1855435.1"/>
    <property type="molecule type" value="Genomic_DNA"/>
</dbReference>
<gene>
    <name evidence="1" type="ORF">J2Z43_001830</name>
</gene>
<reference evidence="1 2" key="1">
    <citation type="submission" date="2021-03" db="EMBL/GenBank/DDBJ databases">
        <title>Genomic Encyclopedia of Type Strains, Phase IV (KMG-IV): sequencing the most valuable type-strain genomes for metagenomic binning, comparative biology and taxonomic classification.</title>
        <authorList>
            <person name="Goeker M."/>
        </authorList>
    </citation>
    <scope>NUCLEOTIDE SEQUENCE [LARGE SCALE GENOMIC DNA]</scope>
    <source>
        <strain evidence="1 2">DSM 1289</strain>
    </source>
</reference>